<organism evidence="1 2">
    <name type="scientific">Zasmidium cellare ATCC 36951</name>
    <dbReference type="NCBI Taxonomy" id="1080233"/>
    <lineage>
        <taxon>Eukaryota</taxon>
        <taxon>Fungi</taxon>
        <taxon>Dikarya</taxon>
        <taxon>Ascomycota</taxon>
        <taxon>Pezizomycotina</taxon>
        <taxon>Dothideomycetes</taxon>
        <taxon>Dothideomycetidae</taxon>
        <taxon>Mycosphaerellales</taxon>
        <taxon>Mycosphaerellaceae</taxon>
        <taxon>Zasmidium</taxon>
    </lineage>
</organism>
<sequence length="248" mass="28528">MDNITFHKPHPLPHETVDCWLVAVKPCKYDSRFFAYALDFDDSHTKWRAECYVPSSEVGKETQKELQRGREVRMEADEQSWGRCTFKDLVGEDERRQETVRSLTVRFNKANYSGHVYVPPWAPVAKDYHRLISGEVKKSIEPKPQTTPPRRTVEFLGPIRANSQVRTEVWSQDGESVYRGGAKVLKFEVEGGRRLLTIKAPVDVGQYAILVGDVGDTNWARCGRFQEVEDPEQEASDVFKLPPWVEEE</sequence>
<dbReference type="EMBL" id="ML993585">
    <property type="protein sequence ID" value="KAF2170589.1"/>
    <property type="molecule type" value="Genomic_DNA"/>
</dbReference>
<protein>
    <submittedName>
        <fullName evidence="1">Uncharacterized protein</fullName>
    </submittedName>
</protein>
<gene>
    <name evidence="1" type="ORF">M409DRAFT_19406</name>
</gene>
<evidence type="ECO:0000313" key="2">
    <source>
        <dbReference type="Proteomes" id="UP000799537"/>
    </source>
</evidence>
<dbReference type="Proteomes" id="UP000799537">
    <property type="component" value="Unassembled WGS sequence"/>
</dbReference>
<name>A0A6A6CXR3_ZASCE</name>
<evidence type="ECO:0000313" key="1">
    <source>
        <dbReference type="EMBL" id="KAF2170589.1"/>
    </source>
</evidence>
<dbReference type="RefSeq" id="XP_033671478.1">
    <property type="nucleotide sequence ID" value="XM_033804918.1"/>
</dbReference>
<dbReference type="GeneID" id="54558190"/>
<accession>A0A6A6CXR3</accession>
<keyword evidence="2" id="KW-1185">Reference proteome</keyword>
<dbReference type="AlphaFoldDB" id="A0A6A6CXR3"/>
<reference evidence="1" key="1">
    <citation type="journal article" date="2020" name="Stud. Mycol.">
        <title>101 Dothideomycetes genomes: a test case for predicting lifestyles and emergence of pathogens.</title>
        <authorList>
            <person name="Haridas S."/>
            <person name="Albert R."/>
            <person name="Binder M."/>
            <person name="Bloem J."/>
            <person name="Labutti K."/>
            <person name="Salamov A."/>
            <person name="Andreopoulos B."/>
            <person name="Baker S."/>
            <person name="Barry K."/>
            <person name="Bills G."/>
            <person name="Bluhm B."/>
            <person name="Cannon C."/>
            <person name="Castanera R."/>
            <person name="Culley D."/>
            <person name="Daum C."/>
            <person name="Ezra D."/>
            <person name="Gonzalez J."/>
            <person name="Henrissat B."/>
            <person name="Kuo A."/>
            <person name="Liang C."/>
            <person name="Lipzen A."/>
            <person name="Lutzoni F."/>
            <person name="Magnuson J."/>
            <person name="Mondo S."/>
            <person name="Nolan M."/>
            <person name="Ohm R."/>
            <person name="Pangilinan J."/>
            <person name="Park H.-J."/>
            <person name="Ramirez L."/>
            <person name="Alfaro M."/>
            <person name="Sun H."/>
            <person name="Tritt A."/>
            <person name="Yoshinaga Y."/>
            <person name="Zwiers L.-H."/>
            <person name="Turgeon B."/>
            <person name="Goodwin S."/>
            <person name="Spatafora J."/>
            <person name="Crous P."/>
            <person name="Grigoriev I."/>
        </authorList>
    </citation>
    <scope>NUCLEOTIDE SEQUENCE</scope>
    <source>
        <strain evidence="1">ATCC 36951</strain>
    </source>
</reference>
<proteinExistence type="predicted"/>